<accession>A0ABT2GLZ9</accession>
<evidence type="ECO:0000313" key="2">
    <source>
        <dbReference type="EMBL" id="MCS5717253.1"/>
    </source>
</evidence>
<sequence length="442" mass="43945">MTRGPSVHTLPTSSGRRARFAAVTAAAAFGLAVLAAPSAAHAAPNTAVNDVYTVPAGSVFTAAAAVGLLANDVELDPTVLISISGDPVHGAITSIGNDGAFSYSPTDGFVGDDTFSYCIKIEQTLPCVSLSATVTLHVEGAIERIGGADRYAVSAGVSAKEFAPGVATAYVASGEVFPDALSASAAAGAGGAPVLLVGRDGIPAVITAELTRLKPQNIVVLGGTNTITAGVETALDAYVTTGAVTRISGADRYAVSAGISLATFGPNRPVAYIASGEVFPDALSGSAAAGTLGGPVLLVQKNSIPAVVATELARLVPSKIVVLGGTNTIADSVVATLQMTAVTNRVAGADRFVVSANVSAGAFMPADTHTVFVASGEVFPDALSGAAGAIANHAPVLLVTKNAISTQVATELDRLNPTRIVVLGGTNTISDATYAQLATHLG</sequence>
<dbReference type="PANTHER" id="PTHR30032">
    <property type="entry name" value="N-ACETYLMURAMOYL-L-ALANINE AMIDASE-RELATED"/>
    <property type="match status" value="1"/>
</dbReference>
<organism evidence="2 3">
    <name type="scientific">Herbiconiux aconitum</name>
    <dbReference type="NCBI Taxonomy" id="2970913"/>
    <lineage>
        <taxon>Bacteria</taxon>
        <taxon>Bacillati</taxon>
        <taxon>Actinomycetota</taxon>
        <taxon>Actinomycetes</taxon>
        <taxon>Micrococcales</taxon>
        <taxon>Microbacteriaceae</taxon>
        <taxon>Herbiconiux</taxon>
    </lineage>
</organism>
<dbReference type="EMBL" id="JANLCM010000001">
    <property type="protein sequence ID" value="MCS5717253.1"/>
    <property type="molecule type" value="Genomic_DNA"/>
</dbReference>
<feature type="chain" id="PRO_5045406146" evidence="1">
    <location>
        <begin position="43"/>
        <end position="442"/>
    </location>
</feature>
<dbReference type="PANTHER" id="PTHR30032:SF4">
    <property type="entry name" value="AMIDASE ENHANCER"/>
    <property type="match status" value="1"/>
</dbReference>
<dbReference type="Gene3D" id="3.40.50.12090">
    <property type="match status" value="1"/>
</dbReference>
<feature type="signal peptide" evidence="1">
    <location>
        <begin position="1"/>
        <end position="42"/>
    </location>
</feature>
<dbReference type="Pfam" id="PF04122">
    <property type="entry name" value="CW_binding_2"/>
    <property type="match status" value="3"/>
</dbReference>
<reference evidence="2" key="1">
    <citation type="submission" date="2022-08" db="EMBL/GenBank/DDBJ databases">
        <authorList>
            <person name="Deng Y."/>
            <person name="Han X.-F."/>
            <person name="Zhang Y.-Q."/>
        </authorList>
    </citation>
    <scope>NUCLEOTIDE SEQUENCE</scope>
    <source>
        <strain evidence="2">CPCC 205763</strain>
    </source>
</reference>
<dbReference type="Gene3D" id="2.60.40.3440">
    <property type="match status" value="1"/>
</dbReference>
<evidence type="ECO:0000256" key="1">
    <source>
        <dbReference type="SAM" id="SignalP"/>
    </source>
</evidence>
<dbReference type="InterPro" id="IPR007253">
    <property type="entry name" value="Cell_wall-bd_2"/>
</dbReference>
<dbReference type="Proteomes" id="UP001165584">
    <property type="component" value="Unassembled WGS sequence"/>
</dbReference>
<evidence type="ECO:0000313" key="3">
    <source>
        <dbReference type="Proteomes" id="UP001165584"/>
    </source>
</evidence>
<name>A0ABT2GLZ9_9MICO</name>
<dbReference type="Pfam" id="PF17963">
    <property type="entry name" value="Big_9"/>
    <property type="match status" value="1"/>
</dbReference>
<keyword evidence="1" id="KW-0732">Signal</keyword>
<proteinExistence type="predicted"/>
<keyword evidence="3" id="KW-1185">Reference proteome</keyword>
<dbReference type="RefSeq" id="WP_259505361.1">
    <property type="nucleotide sequence ID" value="NZ_JANLCM010000001.1"/>
</dbReference>
<dbReference type="InterPro" id="IPR051922">
    <property type="entry name" value="Bact_Sporulation_Assoc"/>
</dbReference>
<protein>
    <submittedName>
        <fullName evidence="2">Cell wall-binding repeat-containing protein</fullName>
    </submittedName>
</protein>
<gene>
    <name evidence="2" type="ORF">N1027_03780</name>
</gene>
<comment type="caution">
    <text evidence="2">The sequence shown here is derived from an EMBL/GenBank/DDBJ whole genome shotgun (WGS) entry which is preliminary data.</text>
</comment>